<feature type="transmembrane region" description="Helical" evidence="7">
    <location>
        <begin position="362"/>
        <end position="384"/>
    </location>
</feature>
<feature type="transmembrane region" description="Helical" evidence="7">
    <location>
        <begin position="150"/>
        <end position="172"/>
    </location>
</feature>
<name>A0A0N0NR07_9EURO</name>
<dbReference type="Pfam" id="PF01490">
    <property type="entry name" value="Aa_trans"/>
    <property type="match status" value="1"/>
</dbReference>
<reference evidence="9 10" key="1">
    <citation type="submission" date="2015-06" db="EMBL/GenBank/DDBJ databases">
        <title>Draft genome of the ant-associated black yeast Phialophora attae CBS 131958.</title>
        <authorList>
            <person name="Moreno L.F."/>
            <person name="Stielow B.J."/>
            <person name="de Hoog S."/>
            <person name="Vicente V.A."/>
            <person name="Weiss V.A."/>
            <person name="de Vries M."/>
            <person name="Cruz L.M."/>
            <person name="Souza E.M."/>
        </authorList>
    </citation>
    <scope>NUCLEOTIDE SEQUENCE [LARGE SCALE GENOMIC DNA]</scope>
    <source>
        <strain evidence="9 10">CBS 131958</strain>
    </source>
</reference>
<evidence type="ECO:0000259" key="8">
    <source>
        <dbReference type="Pfam" id="PF01490"/>
    </source>
</evidence>
<dbReference type="GeneID" id="28740612"/>
<organism evidence="9 10">
    <name type="scientific">Cyphellophora attinorum</name>
    <dbReference type="NCBI Taxonomy" id="1664694"/>
    <lineage>
        <taxon>Eukaryota</taxon>
        <taxon>Fungi</taxon>
        <taxon>Dikarya</taxon>
        <taxon>Ascomycota</taxon>
        <taxon>Pezizomycotina</taxon>
        <taxon>Eurotiomycetes</taxon>
        <taxon>Chaetothyriomycetidae</taxon>
        <taxon>Chaetothyriales</taxon>
        <taxon>Cyphellophoraceae</taxon>
        <taxon>Cyphellophora</taxon>
    </lineage>
</organism>
<gene>
    <name evidence="9" type="ORF">AB675_8297</name>
</gene>
<dbReference type="PANTHER" id="PTHR22950:SF461">
    <property type="entry name" value="AMINO ACID TRANSPORTER TRANSMEMBRANE DOMAIN-CONTAINING PROTEIN"/>
    <property type="match status" value="1"/>
</dbReference>
<feature type="transmembrane region" description="Helical" evidence="7">
    <location>
        <begin position="399"/>
        <end position="430"/>
    </location>
</feature>
<dbReference type="GO" id="GO:0015179">
    <property type="term" value="F:L-amino acid transmembrane transporter activity"/>
    <property type="evidence" value="ECO:0007669"/>
    <property type="project" value="TreeGrafter"/>
</dbReference>
<feature type="transmembrane region" description="Helical" evidence="7">
    <location>
        <begin position="178"/>
        <end position="196"/>
    </location>
</feature>
<evidence type="ECO:0000313" key="10">
    <source>
        <dbReference type="Proteomes" id="UP000038010"/>
    </source>
</evidence>
<dbReference type="STRING" id="1664694.A0A0N0NR07"/>
<dbReference type="AlphaFoldDB" id="A0A0N0NR07"/>
<keyword evidence="10" id="KW-1185">Reference proteome</keyword>
<dbReference type="GO" id="GO:0016020">
    <property type="term" value="C:membrane"/>
    <property type="evidence" value="ECO:0007669"/>
    <property type="project" value="UniProtKB-SubCell"/>
</dbReference>
<keyword evidence="5 7" id="KW-0472">Membrane</keyword>
<evidence type="ECO:0000256" key="6">
    <source>
        <dbReference type="SAM" id="MobiDB-lite"/>
    </source>
</evidence>
<dbReference type="Proteomes" id="UP000038010">
    <property type="component" value="Unassembled WGS sequence"/>
</dbReference>
<dbReference type="EMBL" id="LFJN01000003">
    <property type="protein sequence ID" value="KPI44541.1"/>
    <property type="molecule type" value="Genomic_DNA"/>
</dbReference>
<evidence type="ECO:0000256" key="4">
    <source>
        <dbReference type="ARBA" id="ARBA00022989"/>
    </source>
</evidence>
<protein>
    <recommendedName>
        <fullName evidence="8">Amino acid transporter transmembrane domain-containing protein</fullName>
    </recommendedName>
</protein>
<keyword evidence="3 7" id="KW-0812">Transmembrane</keyword>
<evidence type="ECO:0000256" key="3">
    <source>
        <dbReference type="ARBA" id="ARBA00022692"/>
    </source>
</evidence>
<dbReference type="RefSeq" id="XP_018004504.1">
    <property type="nucleotide sequence ID" value="XM_018148732.1"/>
</dbReference>
<dbReference type="OrthoDB" id="40134at2759"/>
<feature type="transmembrane region" description="Helical" evidence="7">
    <location>
        <begin position="541"/>
        <end position="566"/>
    </location>
</feature>
<keyword evidence="4 7" id="KW-1133">Transmembrane helix</keyword>
<feature type="region of interest" description="Disordered" evidence="6">
    <location>
        <begin position="101"/>
        <end position="131"/>
    </location>
</feature>
<comment type="caution">
    <text evidence="9">The sequence shown here is derived from an EMBL/GenBank/DDBJ whole genome shotgun (WGS) entry which is preliminary data.</text>
</comment>
<proteinExistence type="inferred from homology"/>
<accession>A0A0N0NR07</accession>
<feature type="transmembrane region" description="Helical" evidence="7">
    <location>
        <begin position="284"/>
        <end position="306"/>
    </location>
</feature>
<feature type="domain" description="Amino acid transporter transmembrane" evidence="8">
    <location>
        <begin position="144"/>
        <end position="502"/>
    </location>
</feature>
<dbReference type="InterPro" id="IPR013057">
    <property type="entry name" value="AA_transpt_TM"/>
</dbReference>
<evidence type="ECO:0000256" key="1">
    <source>
        <dbReference type="ARBA" id="ARBA00004141"/>
    </source>
</evidence>
<comment type="subcellular location">
    <subcellularLocation>
        <location evidence="1">Membrane</location>
        <topology evidence="1">Multi-pass membrane protein</topology>
    </subcellularLocation>
</comment>
<evidence type="ECO:0000256" key="5">
    <source>
        <dbReference type="ARBA" id="ARBA00023136"/>
    </source>
</evidence>
<dbReference type="PANTHER" id="PTHR22950">
    <property type="entry name" value="AMINO ACID TRANSPORTER"/>
    <property type="match status" value="1"/>
</dbReference>
<feature type="transmembrane region" description="Helical" evidence="7">
    <location>
        <begin position="476"/>
        <end position="496"/>
    </location>
</feature>
<comment type="similarity">
    <text evidence="2">Belongs to the amino acid/polyamine transporter 2 family.</text>
</comment>
<evidence type="ECO:0000313" key="9">
    <source>
        <dbReference type="EMBL" id="KPI44541.1"/>
    </source>
</evidence>
<dbReference type="VEuPathDB" id="FungiDB:AB675_8297"/>
<feature type="transmembrane region" description="Helical" evidence="7">
    <location>
        <begin position="259"/>
        <end position="278"/>
    </location>
</feature>
<feature type="transmembrane region" description="Helical" evidence="7">
    <location>
        <begin position="450"/>
        <end position="470"/>
    </location>
</feature>
<evidence type="ECO:0000256" key="2">
    <source>
        <dbReference type="ARBA" id="ARBA00008066"/>
    </source>
</evidence>
<evidence type="ECO:0000256" key="7">
    <source>
        <dbReference type="SAM" id="Phobius"/>
    </source>
</evidence>
<sequence>MAESALKSAWPGASQEDFTAFHFRLGRATIHGKMSFSKETGQRHPTFIAPCDRPAYDKSVTLEEYMYYAKTTRQEEKDTPLSPAQSGSFLSQIFHRKAVDSAATPSGTESPNGDHEKTISQTPASDGRARISPDEWRDASRLMRTASWGAGFYLITTDILGPYGVGFAIGTLGWGPGIALYTVFGFLAGYCGYLLWKLYMGLDSYEFPLRNYGDIAFRVFGAPARHAVNILQSIQLCLICGQVIIQNGQGISQASKFRLCYVVCILIFVIAGFLVGQVRTLRNYGVASAVAVGLNLMVIFVSMGVMAHSQPNFAISVLGSAGAANGDGSITPDAAGVFAYGGAQIFIEIMAEMRRPWDFIKAMWSAQFFIWSVYLIYGCYTYYWQGQYAFQVSYLGLSVYGWSVACNMMAVISGLVAAGLYSNIGIKVLYNNILMDLFKAPPLTTRKGKVLFGIIVPLYWITAFIIAAAIPDYFGFVSVIASFCIVQFSYSFPPILHLGYMMQRSAVRTALNEGFDPVSGETNRQDRGLKRWLRGFHAERWYINVWHTILAGGALSVAGLGSYAAIQGMIDAFENPQITAFTCTSPLNLNP</sequence>